<accession>A0A922SHG2</accession>
<proteinExistence type="predicted"/>
<name>A0A922SHG2_SPOEX</name>
<sequence length="320" mass="36032">MARPGLTPHCRRHNNGHVSRAQVRRVLARLGVLPSAQQVRALEARYLDDCGFSYVRLLDEMVERPVESASIAGPGPAPRSSHSPSVDPLQTDIVQILAKIKGKMVREGVRPREFLKQFDARNELVIPRADFYRGLASAGLSLTPLEMDTLMEVFQAVQNYRDMLLMMNRFCAPGRRRYVEYERFCSTVGEALTQPGLERAPLLQPVPHVPTLDSPLNFLNFEERNIVSGALKKLSKFPDQLSNILEVFEDMDKEHCGTIPRVSVERALCQRNLLALVSARERDLLYKCFGYRRGCGDEVNYRALCNALSILYATASAQPC</sequence>
<gene>
    <name evidence="2" type="ORF">HF086_013899</name>
</gene>
<feature type="region of interest" description="Disordered" evidence="1">
    <location>
        <begin position="68"/>
        <end position="87"/>
    </location>
</feature>
<organism evidence="2 3">
    <name type="scientific">Spodoptera exigua</name>
    <name type="common">Beet armyworm</name>
    <name type="synonym">Noctua fulgens</name>
    <dbReference type="NCBI Taxonomy" id="7107"/>
    <lineage>
        <taxon>Eukaryota</taxon>
        <taxon>Metazoa</taxon>
        <taxon>Ecdysozoa</taxon>
        <taxon>Arthropoda</taxon>
        <taxon>Hexapoda</taxon>
        <taxon>Insecta</taxon>
        <taxon>Pterygota</taxon>
        <taxon>Neoptera</taxon>
        <taxon>Endopterygota</taxon>
        <taxon>Lepidoptera</taxon>
        <taxon>Glossata</taxon>
        <taxon>Ditrysia</taxon>
        <taxon>Noctuoidea</taxon>
        <taxon>Noctuidae</taxon>
        <taxon>Amphipyrinae</taxon>
        <taxon>Spodoptera</taxon>
    </lineage>
</organism>
<dbReference type="Gene3D" id="1.10.238.10">
    <property type="entry name" value="EF-hand"/>
    <property type="match status" value="1"/>
</dbReference>
<protein>
    <recommendedName>
        <fullName evidence="4">EF-hand domain-containing protein</fullName>
    </recommendedName>
</protein>
<reference evidence="2" key="1">
    <citation type="journal article" date="2021" name="G3 (Bethesda)">
        <title>Genome and transcriptome analysis of the beet armyworm Spodoptera exigua reveals targets for pest control. .</title>
        <authorList>
            <person name="Simon S."/>
            <person name="Breeschoten T."/>
            <person name="Jansen H.J."/>
            <person name="Dirks R.P."/>
            <person name="Schranz M.E."/>
            <person name="Ros V.I.D."/>
        </authorList>
    </citation>
    <scope>NUCLEOTIDE SEQUENCE</scope>
    <source>
        <strain evidence="2">TB_SE_WUR_2020</strain>
    </source>
</reference>
<evidence type="ECO:0008006" key="4">
    <source>
        <dbReference type="Google" id="ProtNLM"/>
    </source>
</evidence>
<dbReference type="InterPro" id="IPR052603">
    <property type="entry name" value="EFCB6"/>
</dbReference>
<evidence type="ECO:0000256" key="1">
    <source>
        <dbReference type="SAM" id="MobiDB-lite"/>
    </source>
</evidence>
<dbReference type="SUPFAM" id="SSF47473">
    <property type="entry name" value="EF-hand"/>
    <property type="match status" value="1"/>
</dbReference>
<dbReference type="Proteomes" id="UP000814243">
    <property type="component" value="Unassembled WGS sequence"/>
</dbReference>
<evidence type="ECO:0000313" key="3">
    <source>
        <dbReference type="Proteomes" id="UP000814243"/>
    </source>
</evidence>
<dbReference type="PANTHER" id="PTHR20875">
    <property type="entry name" value="EF-HAND CALCIUM-BINDING DOMAIN-CONTAINING PROTEIN 6-RELATED"/>
    <property type="match status" value="1"/>
</dbReference>
<evidence type="ECO:0000313" key="2">
    <source>
        <dbReference type="EMBL" id="KAH9637083.1"/>
    </source>
</evidence>
<dbReference type="AlphaFoldDB" id="A0A922SHG2"/>
<dbReference type="PANTHER" id="PTHR20875:SF0">
    <property type="entry name" value="GH12158P"/>
    <property type="match status" value="1"/>
</dbReference>
<dbReference type="EMBL" id="JACEFF010000451">
    <property type="protein sequence ID" value="KAH9637083.1"/>
    <property type="molecule type" value="Genomic_DNA"/>
</dbReference>
<dbReference type="InterPro" id="IPR011992">
    <property type="entry name" value="EF-hand-dom_pair"/>
</dbReference>
<comment type="caution">
    <text evidence="2">The sequence shown here is derived from an EMBL/GenBank/DDBJ whole genome shotgun (WGS) entry which is preliminary data.</text>
</comment>